<sequence length="746" mass="82681">MPKRSKTSSSNPFLDIEAVVDNDAPDDELERDSDEDFIDNDLDYEYEPSTTPFTLERSPSVSAESTSNVLDPTAENDGENDEGVDSDLEEIIEDIAADISGVPYWRLACKAGLEKHVVEALEQRAEHHTQVVRCTFHPTLCTGWIYLQAKLTKRLHHILLTTTGVLRRGKELVIHSSTPEEFLGVLRSDSINLRHCVGQDEWVAVARGAYKGDPAIAIAMDGDLVDIIVVPRINQTRKRKAPGQRHSPVLFNAVEFRENYPSKIIRSRGEHLFSVGACDFEFGLLRLSLAWEAIDPTRISLPTRILDLFQRSGHPAVQRATHIPKPLEWCITCGDEVIISHTAQRGVVSSVDTTRVYVDVGEEGIVSTRWNALRKAITNGDYVEVGAGPCKEALGWVVSQIDQMCIVLQAQENTNEIEEISVHINWLKPTTPPVHLPKPTRVLNSVVKEYMPWRNTRVIITKRKDANKGKIGKIIDVVKHQVSSRAGARLVIELEDYNPNLPFSHITVDSEDVVDATTQMKLGHKRPSALTPTPDTSITSSELPSSGLTPMHPTSFETPDAPAWDSGETSLDVASSSDSSNMNAASSASLTLPAHPLLNPLLSNITFKTTVTGSKYANSKLDVKVVDIDGHLSLQHKTFKTWNTLEPSWVQPQHPHLSRDNSLLVVIEGEHTGQFARRVDNIEIEGQMVMMLARVAHTEGNRDSLMTGFIYLPPSSLCICSETDSSKKLNKGLMDSLRDDARKGRL</sequence>
<keyword evidence="3" id="KW-1185">Reference proteome</keyword>
<dbReference type="InParanoid" id="A0A409YHA2"/>
<feature type="region of interest" description="Disordered" evidence="1">
    <location>
        <begin position="1"/>
        <end position="83"/>
    </location>
</feature>
<reference evidence="2 3" key="1">
    <citation type="journal article" date="2018" name="Evol. Lett.">
        <title>Horizontal gene cluster transfer increased hallucinogenic mushroom diversity.</title>
        <authorList>
            <person name="Reynolds H.T."/>
            <person name="Vijayakumar V."/>
            <person name="Gluck-Thaler E."/>
            <person name="Korotkin H.B."/>
            <person name="Matheny P.B."/>
            <person name="Slot J.C."/>
        </authorList>
    </citation>
    <scope>NUCLEOTIDE SEQUENCE [LARGE SCALE GENOMIC DNA]</scope>
    <source>
        <strain evidence="2 3">2629</strain>
    </source>
</reference>
<feature type="compositionally biased region" description="Polar residues" evidence="1">
    <location>
        <begin position="530"/>
        <end position="548"/>
    </location>
</feature>
<feature type="compositionally biased region" description="Acidic residues" evidence="1">
    <location>
        <begin position="74"/>
        <end position="83"/>
    </location>
</feature>
<dbReference type="STRING" id="181874.A0A409YHA2"/>
<name>A0A409YHA2_9AGAR</name>
<organism evidence="2 3">
    <name type="scientific">Panaeolus cyanescens</name>
    <dbReference type="NCBI Taxonomy" id="181874"/>
    <lineage>
        <taxon>Eukaryota</taxon>
        <taxon>Fungi</taxon>
        <taxon>Dikarya</taxon>
        <taxon>Basidiomycota</taxon>
        <taxon>Agaricomycotina</taxon>
        <taxon>Agaricomycetes</taxon>
        <taxon>Agaricomycetidae</taxon>
        <taxon>Agaricales</taxon>
        <taxon>Agaricineae</taxon>
        <taxon>Galeropsidaceae</taxon>
        <taxon>Panaeolus</taxon>
    </lineage>
</organism>
<protein>
    <recommendedName>
        <fullName evidence="4">NGN domain-containing protein</fullName>
    </recommendedName>
</protein>
<evidence type="ECO:0000256" key="1">
    <source>
        <dbReference type="SAM" id="MobiDB-lite"/>
    </source>
</evidence>
<gene>
    <name evidence="2" type="ORF">CVT24_002052</name>
</gene>
<feature type="region of interest" description="Disordered" evidence="1">
    <location>
        <begin position="521"/>
        <end position="584"/>
    </location>
</feature>
<dbReference type="EMBL" id="NHTK01001169">
    <property type="protein sequence ID" value="PPR02390.1"/>
    <property type="molecule type" value="Genomic_DNA"/>
</dbReference>
<feature type="compositionally biased region" description="Acidic residues" evidence="1">
    <location>
        <begin position="18"/>
        <end position="46"/>
    </location>
</feature>
<evidence type="ECO:0000313" key="3">
    <source>
        <dbReference type="Proteomes" id="UP000284842"/>
    </source>
</evidence>
<comment type="caution">
    <text evidence="2">The sequence shown here is derived from an EMBL/GenBank/DDBJ whole genome shotgun (WGS) entry which is preliminary data.</text>
</comment>
<dbReference type="OrthoDB" id="3048815at2759"/>
<proteinExistence type="predicted"/>
<feature type="compositionally biased region" description="Polar residues" evidence="1">
    <location>
        <begin position="48"/>
        <end position="70"/>
    </location>
</feature>
<dbReference type="AlphaFoldDB" id="A0A409YHA2"/>
<accession>A0A409YHA2</accession>
<feature type="compositionally biased region" description="Low complexity" evidence="1">
    <location>
        <begin position="570"/>
        <end position="584"/>
    </location>
</feature>
<evidence type="ECO:0008006" key="4">
    <source>
        <dbReference type="Google" id="ProtNLM"/>
    </source>
</evidence>
<evidence type="ECO:0000313" key="2">
    <source>
        <dbReference type="EMBL" id="PPR02390.1"/>
    </source>
</evidence>
<dbReference type="Proteomes" id="UP000284842">
    <property type="component" value="Unassembled WGS sequence"/>
</dbReference>